<dbReference type="Proteomes" id="UP000499080">
    <property type="component" value="Unassembled WGS sequence"/>
</dbReference>
<gene>
    <name evidence="1" type="ORF">AVEN_165205_1</name>
</gene>
<sequence>MWALCTLNPTSWVKCLPAGVVWNFGEGMPVQVSSPSDCSSKLRGQNPNAVQFIHQIFSNVNGRNFLLTRIRSKQGEGNVKKKFDLDILMNLPALDLLESEKHNHYKTSLFVNTITQKPSKIDGWNFECFLCTKIM</sequence>
<name>A0A4Y2B6F1_ARAVE</name>
<keyword evidence="2" id="KW-1185">Reference proteome</keyword>
<dbReference type="AlphaFoldDB" id="A0A4Y2B6F1"/>
<comment type="caution">
    <text evidence="1">The sequence shown here is derived from an EMBL/GenBank/DDBJ whole genome shotgun (WGS) entry which is preliminary data.</text>
</comment>
<dbReference type="EMBL" id="BGPR01000054">
    <property type="protein sequence ID" value="GBL87603.1"/>
    <property type="molecule type" value="Genomic_DNA"/>
</dbReference>
<evidence type="ECO:0000313" key="1">
    <source>
        <dbReference type="EMBL" id="GBL87603.1"/>
    </source>
</evidence>
<organism evidence="1 2">
    <name type="scientific">Araneus ventricosus</name>
    <name type="common">Orbweaver spider</name>
    <name type="synonym">Epeira ventricosa</name>
    <dbReference type="NCBI Taxonomy" id="182803"/>
    <lineage>
        <taxon>Eukaryota</taxon>
        <taxon>Metazoa</taxon>
        <taxon>Ecdysozoa</taxon>
        <taxon>Arthropoda</taxon>
        <taxon>Chelicerata</taxon>
        <taxon>Arachnida</taxon>
        <taxon>Araneae</taxon>
        <taxon>Araneomorphae</taxon>
        <taxon>Entelegynae</taxon>
        <taxon>Araneoidea</taxon>
        <taxon>Araneidae</taxon>
        <taxon>Araneus</taxon>
    </lineage>
</organism>
<protein>
    <submittedName>
        <fullName evidence="1">Uncharacterized protein</fullName>
    </submittedName>
</protein>
<evidence type="ECO:0000313" key="2">
    <source>
        <dbReference type="Proteomes" id="UP000499080"/>
    </source>
</evidence>
<proteinExistence type="predicted"/>
<reference evidence="1 2" key="1">
    <citation type="journal article" date="2019" name="Sci. Rep.">
        <title>Orb-weaving spider Araneus ventricosus genome elucidates the spidroin gene catalogue.</title>
        <authorList>
            <person name="Kono N."/>
            <person name="Nakamura H."/>
            <person name="Ohtoshi R."/>
            <person name="Moran D.A.P."/>
            <person name="Shinohara A."/>
            <person name="Yoshida Y."/>
            <person name="Fujiwara M."/>
            <person name="Mori M."/>
            <person name="Tomita M."/>
            <person name="Arakawa K."/>
        </authorList>
    </citation>
    <scope>NUCLEOTIDE SEQUENCE [LARGE SCALE GENOMIC DNA]</scope>
</reference>
<accession>A0A4Y2B6F1</accession>